<dbReference type="PANTHER" id="PTHR34001:SF3">
    <property type="entry name" value="BLL7405 PROTEIN"/>
    <property type="match status" value="1"/>
</dbReference>
<evidence type="ECO:0000256" key="2">
    <source>
        <dbReference type="ARBA" id="ARBA00022729"/>
    </source>
</evidence>
<comment type="subcellular location">
    <subcellularLocation>
        <location evidence="1">Membrane</location>
    </subcellularLocation>
</comment>
<accession>A0ABV0L1Z6</accession>
<evidence type="ECO:0000256" key="3">
    <source>
        <dbReference type="ARBA" id="ARBA00023136"/>
    </source>
</evidence>
<reference evidence="5 6" key="1">
    <citation type="submission" date="2024-05" db="EMBL/GenBank/DDBJ databases">
        <authorList>
            <person name="Busch G.E."/>
            <person name="Sharma I."/>
        </authorList>
    </citation>
    <scope>NUCLEOTIDE SEQUENCE [LARGE SCALE GENOMIC DNA]</scope>
    <source>
        <strain evidence="5 6">23GB23</strain>
    </source>
</reference>
<keyword evidence="6" id="KW-1185">Reference proteome</keyword>
<evidence type="ECO:0000256" key="1">
    <source>
        <dbReference type="ARBA" id="ARBA00004370"/>
    </source>
</evidence>
<dbReference type="EMBL" id="JBDYKN010000012">
    <property type="protein sequence ID" value="MEP7730455.1"/>
    <property type="molecule type" value="Genomic_DNA"/>
</dbReference>
<dbReference type="InterPro" id="IPR027385">
    <property type="entry name" value="Beta-barrel_OMP"/>
</dbReference>
<name>A0ABV0L1Z6_9GAMM</name>
<organism evidence="5 6">
    <name type="scientific">Marinomonas primoryensis</name>
    <dbReference type="NCBI Taxonomy" id="178399"/>
    <lineage>
        <taxon>Bacteria</taxon>
        <taxon>Pseudomonadati</taxon>
        <taxon>Pseudomonadota</taxon>
        <taxon>Gammaproteobacteria</taxon>
        <taxon>Oceanospirillales</taxon>
        <taxon>Oceanospirillaceae</taxon>
        <taxon>Marinomonas</taxon>
    </lineage>
</organism>
<proteinExistence type="predicted"/>
<feature type="domain" description="Outer membrane protein beta-barrel" evidence="4">
    <location>
        <begin position="24"/>
        <end position="236"/>
    </location>
</feature>
<dbReference type="SUPFAM" id="SSF56925">
    <property type="entry name" value="OMPA-like"/>
    <property type="match status" value="1"/>
</dbReference>
<dbReference type="RefSeq" id="WP_348577360.1">
    <property type="nucleotide sequence ID" value="NZ_JBDYKN010000012.1"/>
</dbReference>
<dbReference type="Proteomes" id="UP001471651">
    <property type="component" value="Unassembled WGS sequence"/>
</dbReference>
<comment type="caution">
    <text evidence="5">The sequence shown here is derived from an EMBL/GenBank/DDBJ whole genome shotgun (WGS) entry which is preliminary data.</text>
</comment>
<dbReference type="PANTHER" id="PTHR34001">
    <property type="entry name" value="BLL7405 PROTEIN"/>
    <property type="match status" value="1"/>
</dbReference>
<dbReference type="InterPro" id="IPR051692">
    <property type="entry name" value="OMP-like"/>
</dbReference>
<keyword evidence="3" id="KW-0472">Membrane</keyword>
<keyword evidence="2" id="KW-0732">Signal</keyword>
<dbReference type="Pfam" id="PF13505">
    <property type="entry name" value="OMP_b-brl"/>
    <property type="match status" value="1"/>
</dbReference>
<evidence type="ECO:0000259" key="4">
    <source>
        <dbReference type="Pfam" id="PF13505"/>
    </source>
</evidence>
<sequence>MNNILKRSIVSMVVIGCGNTMVFAESGNNSESQWEGLYAGLSLGILSGTASPDTEIEHAGYFSTNDKGSDKVQVNPILQREIEGSGVAGSLLVGYNIRSGHLVYGVEADLTSPGSTMSETASNVVYDSLPTRNFTTKTTVESGFAFSIRPKIGYINGDFLLYASAGPTVARFKTTHRYTDTFRINDYQFTDTQTSVGLSATIGADYAVSDSWMVRGDYVYSHYSDILDGDGDIDKDGATDDIHYDSSFVSQNVRFSVIKQF</sequence>
<evidence type="ECO:0000313" key="6">
    <source>
        <dbReference type="Proteomes" id="UP001471651"/>
    </source>
</evidence>
<dbReference type="InterPro" id="IPR011250">
    <property type="entry name" value="OMP/PagP_B-barrel"/>
</dbReference>
<evidence type="ECO:0000313" key="5">
    <source>
        <dbReference type="EMBL" id="MEP7730455.1"/>
    </source>
</evidence>
<dbReference type="Gene3D" id="2.40.160.20">
    <property type="match status" value="1"/>
</dbReference>
<gene>
    <name evidence="5" type="ORF">ABKW32_13420</name>
</gene>
<protein>
    <submittedName>
        <fullName evidence="5">Outer membrane beta-barrel protein</fullName>
    </submittedName>
</protein>